<protein>
    <submittedName>
        <fullName evidence="1">Uncharacterized protein</fullName>
    </submittedName>
</protein>
<accession>A0A3M7SIV4</accession>
<evidence type="ECO:0000313" key="1">
    <source>
        <dbReference type="EMBL" id="RNA35659.1"/>
    </source>
</evidence>
<dbReference type="EMBL" id="REGN01001305">
    <property type="protein sequence ID" value="RNA35659.1"/>
    <property type="molecule type" value="Genomic_DNA"/>
</dbReference>
<reference evidence="1 2" key="1">
    <citation type="journal article" date="2018" name="Sci. Rep.">
        <title>Genomic signatures of local adaptation to the degree of environmental predictability in rotifers.</title>
        <authorList>
            <person name="Franch-Gras L."/>
            <person name="Hahn C."/>
            <person name="Garcia-Roger E.M."/>
            <person name="Carmona M.J."/>
            <person name="Serra M."/>
            <person name="Gomez A."/>
        </authorList>
    </citation>
    <scope>NUCLEOTIDE SEQUENCE [LARGE SCALE GENOMIC DNA]</scope>
    <source>
        <strain evidence="1">HYR1</strain>
    </source>
</reference>
<name>A0A3M7SIV4_BRAPC</name>
<keyword evidence="2" id="KW-1185">Reference proteome</keyword>
<gene>
    <name evidence="1" type="ORF">BpHYR1_004666</name>
</gene>
<dbReference type="Proteomes" id="UP000276133">
    <property type="component" value="Unassembled WGS sequence"/>
</dbReference>
<comment type="caution">
    <text evidence="1">The sequence shown here is derived from an EMBL/GenBank/DDBJ whole genome shotgun (WGS) entry which is preliminary data.</text>
</comment>
<dbReference type="AlphaFoldDB" id="A0A3M7SIV4"/>
<proteinExistence type="predicted"/>
<organism evidence="1 2">
    <name type="scientific">Brachionus plicatilis</name>
    <name type="common">Marine rotifer</name>
    <name type="synonym">Brachionus muelleri</name>
    <dbReference type="NCBI Taxonomy" id="10195"/>
    <lineage>
        <taxon>Eukaryota</taxon>
        <taxon>Metazoa</taxon>
        <taxon>Spiralia</taxon>
        <taxon>Gnathifera</taxon>
        <taxon>Rotifera</taxon>
        <taxon>Eurotatoria</taxon>
        <taxon>Monogononta</taxon>
        <taxon>Pseudotrocha</taxon>
        <taxon>Ploima</taxon>
        <taxon>Brachionidae</taxon>
        <taxon>Brachionus</taxon>
    </lineage>
</organism>
<evidence type="ECO:0000313" key="2">
    <source>
        <dbReference type="Proteomes" id="UP000276133"/>
    </source>
</evidence>
<sequence>MIKIINFNRKGLYSKFLTGKEISRSTNICLTMNTLFHLNKCFCHTNKIYIVSQNYLIVSATNKILFLSSQKATSPENQGIFFQSIIYHSEQFVYRNLKIYTRLGANKQNVHNCQICLLNSQYLLEEQFMIISVNCNDVKIYFFYYLCWKDRTCRSDGLNGSESHTGLNGRALLLRISVHFKI</sequence>